<evidence type="ECO:0000313" key="5">
    <source>
        <dbReference type="EMBL" id="PZQ62879.1"/>
    </source>
</evidence>
<feature type="domain" description="MobA-like NTP transferase" evidence="4">
    <location>
        <begin position="3"/>
        <end position="126"/>
    </location>
</feature>
<accession>A0A2W5PFM9</accession>
<reference evidence="5 6" key="1">
    <citation type="submission" date="2017-08" db="EMBL/GenBank/DDBJ databases">
        <title>Infants hospitalized years apart are colonized by the same room-sourced microbial strains.</title>
        <authorList>
            <person name="Brooks B."/>
            <person name="Olm M.R."/>
            <person name="Firek B.A."/>
            <person name="Baker R."/>
            <person name="Thomas B.C."/>
            <person name="Morowitz M.J."/>
            <person name="Banfield J.F."/>
        </authorList>
    </citation>
    <scope>NUCLEOTIDE SEQUENCE [LARGE SCALE GENOMIC DNA]</scope>
    <source>
        <strain evidence="5">S2_005_001_R1_22</strain>
    </source>
</reference>
<dbReference type="EMBL" id="QFQI01000001">
    <property type="protein sequence ID" value="PZQ62879.1"/>
    <property type="molecule type" value="Genomic_DNA"/>
</dbReference>
<dbReference type="PANTHER" id="PTHR43584">
    <property type="entry name" value="NUCLEOTIDYL TRANSFERASE"/>
    <property type="match status" value="1"/>
</dbReference>
<evidence type="ECO:0000313" key="6">
    <source>
        <dbReference type="Proteomes" id="UP000249229"/>
    </source>
</evidence>
<dbReference type="PANTHER" id="PTHR43584:SF8">
    <property type="entry name" value="N-ACETYLMURAMATE ALPHA-1-PHOSPHATE URIDYLYLTRANSFERASE"/>
    <property type="match status" value="1"/>
</dbReference>
<proteinExistence type="predicted"/>
<gene>
    <name evidence="5" type="ORF">DI544_01410</name>
</gene>
<keyword evidence="2" id="KW-0548">Nucleotidyltransferase</keyword>
<dbReference type="InterPro" id="IPR025877">
    <property type="entry name" value="MobA-like_NTP_Trfase"/>
</dbReference>
<protein>
    <submittedName>
        <fullName evidence="5">Nucleotidyl transferase</fullName>
    </submittedName>
</protein>
<dbReference type="Gene3D" id="3.90.550.10">
    <property type="entry name" value="Spore Coat Polysaccharide Biosynthesis Protein SpsA, Chain A"/>
    <property type="match status" value="1"/>
</dbReference>
<dbReference type="Proteomes" id="UP000249229">
    <property type="component" value="Unassembled WGS sequence"/>
</dbReference>
<sequence>MHALIVAAGYGSRLRAVSPSKPLTLVHGVPLIERVLRAAHDGGVTGFTVVTGHEGERLERHLTLAAATLGVGMRCVRTSDWSLPNGHSVLTGAAVIGARRHLLMMADHLVDPALVVRVAAAPDAALTLGIDRRLDNPLVDLDDVTRVRTDGARIVAIGKHLPDYDCFDTGVFAVDGRFHDALRAAVANGAGSISAGVEALAARGEARVTDVGDAWWLDVDDPRALAEAEAAMALHDARPRAA</sequence>
<evidence type="ECO:0000256" key="3">
    <source>
        <dbReference type="ARBA" id="ARBA00022842"/>
    </source>
</evidence>
<organism evidence="5 6">
    <name type="scientific">Sphingomonas taxi</name>
    <dbReference type="NCBI Taxonomy" id="1549858"/>
    <lineage>
        <taxon>Bacteria</taxon>
        <taxon>Pseudomonadati</taxon>
        <taxon>Pseudomonadota</taxon>
        <taxon>Alphaproteobacteria</taxon>
        <taxon>Sphingomonadales</taxon>
        <taxon>Sphingomonadaceae</taxon>
        <taxon>Sphingomonas</taxon>
    </lineage>
</organism>
<dbReference type="GO" id="GO:0016779">
    <property type="term" value="F:nucleotidyltransferase activity"/>
    <property type="evidence" value="ECO:0007669"/>
    <property type="project" value="UniProtKB-KW"/>
</dbReference>
<keyword evidence="1 5" id="KW-0808">Transferase</keyword>
<name>A0A2W5PFM9_9SPHN</name>
<evidence type="ECO:0000256" key="1">
    <source>
        <dbReference type="ARBA" id="ARBA00022679"/>
    </source>
</evidence>
<dbReference type="InterPro" id="IPR029044">
    <property type="entry name" value="Nucleotide-diphossugar_trans"/>
</dbReference>
<comment type="caution">
    <text evidence="5">The sequence shown here is derived from an EMBL/GenBank/DDBJ whole genome shotgun (WGS) entry which is preliminary data.</text>
</comment>
<dbReference type="SUPFAM" id="SSF53448">
    <property type="entry name" value="Nucleotide-diphospho-sugar transferases"/>
    <property type="match status" value="1"/>
</dbReference>
<dbReference type="AlphaFoldDB" id="A0A2W5PFM9"/>
<dbReference type="InterPro" id="IPR050065">
    <property type="entry name" value="GlmU-like"/>
</dbReference>
<dbReference type="Pfam" id="PF12804">
    <property type="entry name" value="NTP_transf_3"/>
    <property type="match status" value="1"/>
</dbReference>
<evidence type="ECO:0000259" key="4">
    <source>
        <dbReference type="Pfam" id="PF12804"/>
    </source>
</evidence>
<keyword evidence="3" id="KW-0460">Magnesium</keyword>
<evidence type="ECO:0000256" key="2">
    <source>
        <dbReference type="ARBA" id="ARBA00022695"/>
    </source>
</evidence>